<proteinExistence type="predicted"/>
<reference evidence="2" key="1">
    <citation type="submission" date="2023-03" db="EMBL/GenBank/DDBJ databases">
        <title>Emydomyces testavorans Genome Sequence.</title>
        <authorList>
            <person name="Hoyer L."/>
        </authorList>
    </citation>
    <scope>NUCLEOTIDE SEQUENCE</scope>
    <source>
        <strain evidence="2">16-2883</strain>
    </source>
</reference>
<evidence type="ECO:0000256" key="1">
    <source>
        <dbReference type="SAM" id="MobiDB-lite"/>
    </source>
</evidence>
<keyword evidence="3" id="KW-1185">Reference proteome</keyword>
<gene>
    <name evidence="2" type="ORF">PRK78_004627</name>
</gene>
<accession>A0AAF0IJE2</accession>
<feature type="region of interest" description="Disordered" evidence="1">
    <location>
        <begin position="1"/>
        <end position="42"/>
    </location>
</feature>
<evidence type="ECO:0000313" key="2">
    <source>
        <dbReference type="EMBL" id="WEW59158.1"/>
    </source>
</evidence>
<sequence length="86" mass="10006">MPAEKGKQQAQVLKQKPSEAELVPEASDALQKKVHKTSSSSSDVYEKFYLENDSKSYDFDDFVEALNQDPRKMYNLKKYKKKYAEH</sequence>
<organism evidence="2 3">
    <name type="scientific">Emydomyces testavorans</name>
    <dbReference type="NCBI Taxonomy" id="2070801"/>
    <lineage>
        <taxon>Eukaryota</taxon>
        <taxon>Fungi</taxon>
        <taxon>Dikarya</taxon>
        <taxon>Ascomycota</taxon>
        <taxon>Pezizomycotina</taxon>
        <taxon>Eurotiomycetes</taxon>
        <taxon>Eurotiomycetidae</taxon>
        <taxon>Onygenales</taxon>
        <taxon>Nannizziopsiaceae</taxon>
        <taxon>Emydomyces</taxon>
    </lineage>
</organism>
<protein>
    <submittedName>
        <fullName evidence="2">Uncharacterized protein</fullName>
    </submittedName>
</protein>
<dbReference type="AlphaFoldDB" id="A0AAF0IJE2"/>
<dbReference type="EMBL" id="CP120628">
    <property type="protein sequence ID" value="WEW59158.1"/>
    <property type="molecule type" value="Genomic_DNA"/>
</dbReference>
<evidence type="ECO:0000313" key="3">
    <source>
        <dbReference type="Proteomes" id="UP001219355"/>
    </source>
</evidence>
<dbReference type="Proteomes" id="UP001219355">
    <property type="component" value="Chromosome 2"/>
</dbReference>
<name>A0AAF0IJE2_9EURO</name>